<feature type="region of interest" description="Disordered" evidence="9">
    <location>
        <begin position="233"/>
        <end position="257"/>
    </location>
</feature>
<feature type="domain" description="UBZ3-type" evidence="11">
    <location>
        <begin position="671"/>
        <end position="704"/>
    </location>
</feature>
<keyword evidence="13" id="KW-1185">Reference proteome</keyword>
<dbReference type="InterPro" id="IPR036775">
    <property type="entry name" value="DNA_pol_Y-fam_lit_finger_sf"/>
</dbReference>
<organism evidence="12 13">
    <name type="scientific">Babjeviella inositovora NRRL Y-12698</name>
    <dbReference type="NCBI Taxonomy" id="984486"/>
    <lineage>
        <taxon>Eukaryota</taxon>
        <taxon>Fungi</taxon>
        <taxon>Dikarya</taxon>
        <taxon>Ascomycota</taxon>
        <taxon>Saccharomycotina</taxon>
        <taxon>Pichiomycetes</taxon>
        <taxon>Serinales incertae sedis</taxon>
        <taxon>Babjeviella</taxon>
    </lineage>
</organism>
<dbReference type="GO" id="GO:0008270">
    <property type="term" value="F:zinc ion binding"/>
    <property type="evidence" value="ECO:0007669"/>
    <property type="project" value="UniProtKB-KW"/>
</dbReference>
<reference evidence="13" key="1">
    <citation type="submission" date="2016-05" db="EMBL/GenBank/DDBJ databases">
        <title>Comparative genomics of biotechnologically important yeasts.</title>
        <authorList>
            <consortium name="DOE Joint Genome Institute"/>
            <person name="Riley R."/>
            <person name="Haridas S."/>
            <person name="Wolfe K.H."/>
            <person name="Lopes M.R."/>
            <person name="Hittinger C.T."/>
            <person name="Goker M."/>
            <person name="Salamov A."/>
            <person name="Wisecaver J."/>
            <person name="Long T.M."/>
            <person name="Aerts A.L."/>
            <person name="Barry K."/>
            <person name="Choi C."/>
            <person name="Clum A."/>
            <person name="Coughlan A.Y."/>
            <person name="Deshpande S."/>
            <person name="Douglass A.P."/>
            <person name="Hanson S.J."/>
            <person name="Klenk H.-P."/>
            <person name="Labutti K."/>
            <person name="Lapidus A."/>
            <person name="Lindquist E."/>
            <person name="Lipzen A."/>
            <person name="Meier-Kolthoff J.P."/>
            <person name="Ohm R.A."/>
            <person name="Otillar R.P."/>
            <person name="Pangilinan J."/>
            <person name="Peng Y."/>
            <person name="Rokas A."/>
            <person name="Rosa C.A."/>
            <person name="Scheuner C."/>
            <person name="Sibirny A.A."/>
            <person name="Slot J.C."/>
            <person name="Stielow J.B."/>
            <person name="Sun H."/>
            <person name="Kurtzman C.P."/>
            <person name="Blackwell M."/>
            <person name="Grigoriev I.V."/>
            <person name="Jeffries T.W."/>
        </authorList>
    </citation>
    <scope>NUCLEOTIDE SEQUENCE [LARGE SCALE GENOMIC DNA]</scope>
    <source>
        <strain evidence="13">NRRL Y-12698</strain>
    </source>
</reference>
<keyword evidence="2" id="KW-0808">Transferase</keyword>
<dbReference type="GO" id="GO:0003684">
    <property type="term" value="F:damaged DNA binding"/>
    <property type="evidence" value="ECO:0007669"/>
    <property type="project" value="InterPro"/>
</dbReference>
<dbReference type="GO" id="GO:0005634">
    <property type="term" value="C:nucleus"/>
    <property type="evidence" value="ECO:0007669"/>
    <property type="project" value="UniProtKB-SubCell"/>
</dbReference>
<keyword evidence="4" id="KW-0227">DNA damage</keyword>
<dbReference type="EMBL" id="KV454428">
    <property type="protein sequence ID" value="ODQ81347.1"/>
    <property type="molecule type" value="Genomic_DNA"/>
</dbReference>
<dbReference type="Gene3D" id="3.30.1490.100">
    <property type="entry name" value="DNA polymerase, Y-family, little finger domain"/>
    <property type="match status" value="1"/>
</dbReference>
<dbReference type="Gene3D" id="3.30.70.270">
    <property type="match status" value="1"/>
</dbReference>
<dbReference type="OrthoDB" id="5723at2759"/>
<dbReference type="PANTHER" id="PTHR45873:SF1">
    <property type="entry name" value="DNA POLYMERASE ETA"/>
    <property type="match status" value="1"/>
</dbReference>
<keyword evidence="3" id="KW-0479">Metal-binding</keyword>
<dbReference type="PIRSF" id="PIRSF036603">
    <property type="entry name" value="DPol_eta"/>
    <property type="match status" value="1"/>
</dbReference>
<evidence type="ECO:0000256" key="5">
    <source>
        <dbReference type="ARBA" id="ARBA00022771"/>
    </source>
</evidence>
<evidence type="ECO:0000256" key="7">
    <source>
        <dbReference type="ARBA" id="ARBA00023204"/>
    </source>
</evidence>
<accession>A0A1E3QWG4</accession>
<proteinExistence type="predicted"/>
<feature type="region of interest" description="Disordered" evidence="9">
    <location>
        <begin position="712"/>
        <end position="745"/>
    </location>
</feature>
<keyword evidence="6" id="KW-0862">Zinc</keyword>
<evidence type="ECO:0008006" key="14">
    <source>
        <dbReference type="Google" id="ProtNLM"/>
    </source>
</evidence>
<evidence type="ECO:0000256" key="1">
    <source>
        <dbReference type="ARBA" id="ARBA00004123"/>
    </source>
</evidence>
<evidence type="ECO:0000256" key="9">
    <source>
        <dbReference type="SAM" id="MobiDB-lite"/>
    </source>
</evidence>
<comment type="subcellular location">
    <subcellularLocation>
        <location evidence="1">Nucleus</location>
    </subcellularLocation>
</comment>
<dbReference type="GO" id="GO:0006281">
    <property type="term" value="P:DNA repair"/>
    <property type="evidence" value="ECO:0007669"/>
    <property type="project" value="UniProtKB-KW"/>
</dbReference>
<evidence type="ECO:0000256" key="2">
    <source>
        <dbReference type="ARBA" id="ARBA00022679"/>
    </source>
</evidence>
<dbReference type="InterPro" id="IPR001126">
    <property type="entry name" value="UmuC"/>
</dbReference>
<evidence type="ECO:0000259" key="10">
    <source>
        <dbReference type="PROSITE" id="PS50173"/>
    </source>
</evidence>
<dbReference type="AlphaFoldDB" id="A0A1E3QWG4"/>
<dbReference type="GO" id="GO:0007064">
    <property type="term" value="P:mitotic sister chromatid cohesion"/>
    <property type="evidence" value="ECO:0007669"/>
    <property type="project" value="UniProtKB-ARBA"/>
</dbReference>
<dbReference type="GO" id="GO:0003887">
    <property type="term" value="F:DNA-directed DNA polymerase activity"/>
    <property type="evidence" value="ECO:0007669"/>
    <property type="project" value="TreeGrafter"/>
</dbReference>
<dbReference type="Pfam" id="PF18439">
    <property type="entry name" value="zf_UBZ"/>
    <property type="match status" value="1"/>
</dbReference>
<evidence type="ECO:0000256" key="8">
    <source>
        <dbReference type="ARBA" id="ARBA00023242"/>
    </source>
</evidence>
<dbReference type="InterPro" id="IPR043502">
    <property type="entry name" value="DNA/RNA_pol_sf"/>
</dbReference>
<dbReference type="PROSITE" id="PS50173">
    <property type="entry name" value="UMUC"/>
    <property type="match status" value="1"/>
</dbReference>
<sequence length="745" mass="83284">MSTTAVSLGEFQRRLQSGGKSLPTAAVPAAFTYKNFHDLNNPRCLHLSPLSQIAHIDVNAFYAQVEQVRLGYTDKDPVVCVQWGSLIAVSYAARNFGIDRLDTFAQAKEKCPHIIGAHTAVYKKGEVEWSYAHEATGATGKHPSTATNKVALDPYRRESRKMMRIFKSLCDSVEKASMDEVYLDLGRLVYKRACELFPELTDGEGDEPLPEIPERLPEVLQWAGVVIPSFEEEGKDDRITENSDSTNISSTPGYGFDPKLAPEQLPLVSSPDHSTMKHTTNVAPLPISQASSPKPPSIAIRSWCDILLLVASQITLEIRTTIHFELGYTTSCGIAPCRTVSKLASAHTKPNNQTLIREGPPLHRFLDMYEMHDVTGFGGKIGKEVARVLGDPLGQVLSLTYIRDVYPTVEMVRKRLAITGLGDSAPKVYDLVRGQLRVPVPAASTNSATSVQTYLSSKNFRKPFQVRSLDDMLGWMKVFVADIVNRIRETDEEETTVEDMAIQAKRQRVARPRPTKITIRYLTEGGSASITRQATIPRILALEELREVAFDKGMDLLRQLELQWESLNTGRPMWPCINLGISLGSLKMGENEGIRLIDGFLKKLVIQEEIISTPEEKREALAYKSQKRLTSSVDIMQSLSMKHSLRQPMLVPSSKEERIVVPSSREGSASLEENPKYCDQCNSLVEEDMAEHLDYHFAMDVARQMDAEFEVEATQMEQSQADSKKRKKTIKGKKKVERGQSRLPF</sequence>
<dbReference type="InterPro" id="IPR052230">
    <property type="entry name" value="DNA_polymerase_eta"/>
</dbReference>
<dbReference type="RefSeq" id="XP_018986675.1">
    <property type="nucleotide sequence ID" value="XM_019132571.1"/>
</dbReference>
<dbReference type="PANTHER" id="PTHR45873">
    <property type="entry name" value="DNA POLYMERASE ETA"/>
    <property type="match status" value="1"/>
</dbReference>
<protein>
    <recommendedName>
        <fullName evidence="14">UmuC domain-containing protein</fullName>
    </recommendedName>
</protein>
<dbReference type="GO" id="GO:0070987">
    <property type="term" value="P:error-free translesion synthesis"/>
    <property type="evidence" value="ECO:0007669"/>
    <property type="project" value="UniProtKB-ARBA"/>
</dbReference>
<dbReference type="GO" id="GO:0005657">
    <property type="term" value="C:replication fork"/>
    <property type="evidence" value="ECO:0007669"/>
    <property type="project" value="UniProtKB-ARBA"/>
</dbReference>
<dbReference type="InterPro" id="IPR043128">
    <property type="entry name" value="Rev_trsase/Diguanyl_cyclase"/>
</dbReference>
<feature type="compositionally biased region" description="Polar residues" evidence="9">
    <location>
        <begin position="242"/>
        <end position="252"/>
    </location>
</feature>
<dbReference type="FunFam" id="3.40.1170.60:FF:000008">
    <property type="entry name" value="DNA polymerase eta subunit"/>
    <property type="match status" value="1"/>
</dbReference>
<keyword evidence="8" id="KW-0539">Nucleus</keyword>
<dbReference type="STRING" id="984486.A0A1E3QWG4"/>
<dbReference type="SUPFAM" id="SSF56672">
    <property type="entry name" value="DNA/RNA polymerases"/>
    <property type="match status" value="1"/>
</dbReference>
<gene>
    <name evidence="12" type="ORF">BABINDRAFT_7150</name>
</gene>
<dbReference type="Gene3D" id="3.40.1170.60">
    <property type="match status" value="1"/>
</dbReference>
<keyword evidence="5" id="KW-0863">Zinc-finger</keyword>
<dbReference type="SUPFAM" id="SSF100879">
    <property type="entry name" value="Lesion bypass DNA polymerase (Y-family), little finger domain"/>
    <property type="match status" value="1"/>
</dbReference>
<keyword evidence="7" id="KW-0234">DNA repair</keyword>
<evidence type="ECO:0000256" key="6">
    <source>
        <dbReference type="ARBA" id="ARBA00022833"/>
    </source>
</evidence>
<dbReference type="GeneID" id="30150424"/>
<feature type="compositionally biased region" description="Basic residues" evidence="9">
    <location>
        <begin position="724"/>
        <end position="736"/>
    </location>
</feature>
<evidence type="ECO:0000256" key="4">
    <source>
        <dbReference type="ARBA" id="ARBA00022763"/>
    </source>
</evidence>
<evidence type="ECO:0000256" key="3">
    <source>
        <dbReference type="ARBA" id="ARBA00022723"/>
    </source>
</evidence>
<name>A0A1E3QWG4_9ASCO</name>
<dbReference type="InterPro" id="IPR041298">
    <property type="entry name" value="UBZ3"/>
</dbReference>
<dbReference type="GO" id="GO:0042276">
    <property type="term" value="P:error-prone translesion synthesis"/>
    <property type="evidence" value="ECO:0007669"/>
    <property type="project" value="TreeGrafter"/>
</dbReference>
<evidence type="ECO:0000313" key="12">
    <source>
        <dbReference type="EMBL" id="ODQ81347.1"/>
    </source>
</evidence>
<dbReference type="PROSITE" id="PS51907">
    <property type="entry name" value="ZF_UBZ3"/>
    <property type="match status" value="1"/>
</dbReference>
<dbReference type="GO" id="GO:0035861">
    <property type="term" value="C:site of double-strand break"/>
    <property type="evidence" value="ECO:0007669"/>
    <property type="project" value="TreeGrafter"/>
</dbReference>
<feature type="domain" description="UmuC" evidence="10">
    <location>
        <begin position="53"/>
        <end position="378"/>
    </location>
</feature>
<dbReference type="Proteomes" id="UP000094336">
    <property type="component" value="Unassembled WGS sequence"/>
</dbReference>
<dbReference type="GO" id="GO:0009314">
    <property type="term" value="P:response to radiation"/>
    <property type="evidence" value="ECO:0007669"/>
    <property type="project" value="TreeGrafter"/>
</dbReference>
<evidence type="ECO:0000259" key="11">
    <source>
        <dbReference type="PROSITE" id="PS51907"/>
    </source>
</evidence>
<evidence type="ECO:0000313" key="13">
    <source>
        <dbReference type="Proteomes" id="UP000094336"/>
    </source>
</evidence>
<dbReference type="Pfam" id="PF00817">
    <property type="entry name" value="IMS"/>
    <property type="match status" value="1"/>
</dbReference>